<dbReference type="Proteomes" id="UP000194873">
    <property type="component" value="Unassembled WGS sequence"/>
</dbReference>
<reference evidence="1 2" key="1">
    <citation type="submission" date="2017-01" db="EMBL/GenBank/DDBJ databases">
        <title>A new Hymenobacter.</title>
        <authorList>
            <person name="Liang Y."/>
            <person name="Feng F."/>
        </authorList>
    </citation>
    <scope>NUCLEOTIDE SEQUENCE [LARGE SCALE GENOMIC DNA]</scope>
    <source>
        <strain evidence="1">MIMBbqt21</strain>
    </source>
</reference>
<keyword evidence="2" id="KW-1185">Reference proteome</keyword>
<comment type="caution">
    <text evidence="1">The sequence shown here is derived from an EMBL/GenBank/DDBJ whole genome shotgun (WGS) entry which is preliminary data.</text>
</comment>
<name>A0A243W8S0_9BACT</name>
<gene>
    <name evidence="1" type="ORF">BXP70_23800</name>
</gene>
<organism evidence="1 2">
    <name type="scientific">Hymenobacter crusticola</name>
    <dbReference type="NCBI Taxonomy" id="1770526"/>
    <lineage>
        <taxon>Bacteria</taxon>
        <taxon>Pseudomonadati</taxon>
        <taxon>Bacteroidota</taxon>
        <taxon>Cytophagia</taxon>
        <taxon>Cytophagales</taxon>
        <taxon>Hymenobacteraceae</taxon>
        <taxon>Hymenobacter</taxon>
    </lineage>
</organism>
<sequence length="60" mass="6632">MKMAFQYRNGRLGYRQKRRYVPEASSTVTATDATLLFPAPPQQARGLAASSTQLGWDKAA</sequence>
<dbReference type="EMBL" id="MTSE01000021">
    <property type="protein sequence ID" value="OUJ70577.1"/>
    <property type="molecule type" value="Genomic_DNA"/>
</dbReference>
<evidence type="ECO:0000313" key="2">
    <source>
        <dbReference type="Proteomes" id="UP000194873"/>
    </source>
</evidence>
<accession>A0A243W8S0</accession>
<dbReference type="RefSeq" id="WP_086596618.1">
    <property type="nucleotide sequence ID" value="NZ_MTSE01000021.1"/>
</dbReference>
<proteinExistence type="predicted"/>
<protein>
    <submittedName>
        <fullName evidence="1">Uncharacterized protein</fullName>
    </submittedName>
</protein>
<dbReference type="AlphaFoldDB" id="A0A243W8S0"/>
<evidence type="ECO:0000313" key="1">
    <source>
        <dbReference type="EMBL" id="OUJ70577.1"/>
    </source>
</evidence>